<evidence type="ECO:0000256" key="8">
    <source>
        <dbReference type="SAM" id="Phobius"/>
    </source>
</evidence>
<dbReference type="InterPro" id="IPR020846">
    <property type="entry name" value="MFS_dom"/>
</dbReference>
<evidence type="ECO:0000256" key="1">
    <source>
        <dbReference type="ARBA" id="ARBA00004651"/>
    </source>
</evidence>
<keyword evidence="5" id="KW-0769">Symport</keyword>
<dbReference type="InterPro" id="IPR011701">
    <property type="entry name" value="MFS"/>
</dbReference>
<sequence length="439" mass="46499">MTEENAPEAKHAPWKTVILASLGGALEMYDFIIYGVFAMEIASQFFPASNPISSLLQTFAVFAIGYVSRPLGGIVLSSFGDRFGRRVVFLVSIFAMSSCTMAIGLIPGYDSIGVAAPILLILLRLGQGFFLAGELPCSITYVVEEMPERASFVSGLVIFCLTSGVFVATLVSVLLHSTLPAAEVGSYGWRIAFVLGGLLGLLSYWLRTSLEESNGYRQMKSHVARHPFRSVITTYPRQVLVGIGVAGIVNTANSLLFVVLPSYLTGVLHYDAAATSTAQSVGIAASTVSILVVAWLGDRISTVILHRVGCLLMLVGAYPLYQALVDHQIGLLPAFVIVGIAGGFVSGTYAHLLASLFPTNVRFSGIALSLNLATVIFTAITPLAITQLTRSTGLVAAPGLYLSVVALLALLAGVLLHRLQSRAARAHRPVDGVPSAALQ</sequence>
<dbReference type="GO" id="GO:0015293">
    <property type="term" value="F:symporter activity"/>
    <property type="evidence" value="ECO:0007669"/>
    <property type="project" value="UniProtKB-KW"/>
</dbReference>
<keyword evidence="2" id="KW-0813">Transport</keyword>
<keyword evidence="4 8" id="KW-0812">Transmembrane</keyword>
<dbReference type="InterPro" id="IPR051084">
    <property type="entry name" value="H+-coupled_symporters"/>
</dbReference>
<dbReference type="STRING" id="286727.SAMN02982917_6789"/>
<feature type="domain" description="Major facilitator superfamily (MFS) profile" evidence="9">
    <location>
        <begin position="16"/>
        <end position="421"/>
    </location>
</feature>
<dbReference type="PANTHER" id="PTHR43528">
    <property type="entry name" value="ALPHA-KETOGLUTARATE PERMEASE"/>
    <property type="match status" value="1"/>
</dbReference>
<feature type="transmembrane region" description="Helical" evidence="8">
    <location>
        <begin position="87"/>
        <end position="106"/>
    </location>
</feature>
<dbReference type="OrthoDB" id="9783227at2"/>
<feature type="transmembrane region" description="Helical" evidence="8">
    <location>
        <begin position="400"/>
        <end position="419"/>
    </location>
</feature>
<name>A0A1X7HNY8_9PROT</name>
<evidence type="ECO:0000256" key="5">
    <source>
        <dbReference type="ARBA" id="ARBA00022847"/>
    </source>
</evidence>
<feature type="transmembrane region" description="Helical" evidence="8">
    <location>
        <begin position="152"/>
        <end position="175"/>
    </location>
</feature>
<dbReference type="PANTHER" id="PTHR43528:SF7">
    <property type="entry name" value="MFS TRANSPORTER"/>
    <property type="match status" value="1"/>
</dbReference>
<keyword evidence="3" id="KW-1003">Cell membrane</keyword>
<feature type="transmembrane region" description="Helical" evidence="8">
    <location>
        <begin position="304"/>
        <end position="324"/>
    </location>
</feature>
<evidence type="ECO:0000313" key="11">
    <source>
        <dbReference type="Proteomes" id="UP000192936"/>
    </source>
</evidence>
<evidence type="ECO:0000256" key="7">
    <source>
        <dbReference type="ARBA" id="ARBA00023136"/>
    </source>
</evidence>
<dbReference type="GO" id="GO:0005886">
    <property type="term" value="C:plasma membrane"/>
    <property type="evidence" value="ECO:0007669"/>
    <property type="project" value="UniProtKB-SubCell"/>
</dbReference>
<dbReference type="RefSeq" id="WP_085091583.1">
    <property type="nucleotide sequence ID" value="NZ_FXAK01000009.1"/>
</dbReference>
<dbReference type="SUPFAM" id="SSF103473">
    <property type="entry name" value="MFS general substrate transporter"/>
    <property type="match status" value="1"/>
</dbReference>
<comment type="subcellular location">
    <subcellularLocation>
        <location evidence="1">Cell membrane</location>
        <topology evidence="1">Multi-pass membrane protein</topology>
    </subcellularLocation>
</comment>
<evidence type="ECO:0000256" key="6">
    <source>
        <dbReference type="ARBA" id="ARBA00022989"/>
    </source>
</evidence>
<dbReference type="AlphaFoldDB" id="A0A1X7HNY8"/>
<feature type="transmembrane region" description="Helical" evidence="8">
    <location>
        <begin position="17"/>
        <end position="39"/>
    </location>
</feature>
<feature type="transmembrane region" description="Helical" evidence="8">
    <location>
        <begin position="239"/>
        <end position="264"/>
    </location>
</feature>
<protein>
    <submittedName>
        <fullName evidence="10">Predicted arabinose efflux permease, MFS family</fullName>
    </submittedName>
</protein>
<evidence type="ECO:0000259" key="9">
    <source>
        <dbReference type="PROSITE" id="PS50850"/>
    </source>
</evidence>
<feature type="transmembrane region" description="Helical" evidence="8">
    <location>
        <begin position="187"/>
        <end position="206"/>
    </location>
</feature>
<keyword evidence="7 8" id="KW-0472">Membrane</keyword>
<dbReference type="Pfam" id="PF07690">
    <property type="entry name" value="MFS_1"/>
    <property type="match status" value="1"/>
</dbReference>
<evidence type="ECO:0000256" key="4">
    <source>
        <dbReference type="ARBA" id="ARBA00022692"/>
    </source>
</evidence>
<feature type="transmembrane region" description="Helical" evidence="8">
    <location>
        <begin position="59"/>
        <end position="80"/>
    </location>
</feature>
<dbReference type="EMBL" id="FXAK01000009">
    <property type="protein sequence ID" value="SMF89582.1"/>
    <property type="molecule type" value="Genomic_DNA"/>
</dbReference>
<dbReference type="PROSITE" id="PS50850">
    <property type="entry name" value="MFS"/>
    <property type="match status" value="1"/>
</dbReference>
<accession>A0A1X7HNY8</accession>
<evidence type="ECO:0000256" key="3">
    <source>
        <dbReference type="ARBA" id="ARBA00022475"/>
    </source>
</evidence>
<evidence type="ECO:0000256" key="2">
    <source>
        <dbReference type="ARBA" id="ARBA00022448"/>
    </source>
</evidence>
<reference evidence="10 11" key="1">
    <citation type="submission" date="2017-04" db="EMBL/GenBank/DDBJ databases">
        <authorList>
            <person name="Afonso C.L."/>
            <person name="Miller P.J."/>
            <person name="Scott M.A."/>
            <person name="Spackman E."/>
            <person name="Goraichik I."/>
            <person name="Dimitrov K.M."/>
            <person name="Suarez D.L."/>
            <person name="Swayne D.E."/>
        </authorList>
    </citation>
    <scope>NUCLEOTIDE SEQUENCE [LARGE SCALE GENOMIC DNA]</scope>
    <source>
        <strain evidence="10 11">A2P</strain>
    </source>
</reference>
<organism evidence="10 11">
    <name type="scientific">Azospirillum oryzae</name>
    <dbReference type="NCBI Taxonomy" id="286727"/>
    <lineage>
        <taxon>Bacteria</taxon>
        <taxon>Pseudomonadati</taxon>
        <taxon>Pseudomonadota</taxon>
        <taxon>Alphaproteobacteria</taxon>
        <taxon>Rhodospirillales</taxon>
        <taxon>Azospirillaceae</taxon>
        <taxon>Azospirillum</taxon>
    </lineage>
</organism>
<feature type="transmembrane region" description="Helical" evidence="8">
    <location>
        <begin position="330"/>
        <end position="354"/>
    </location>
</feature>
<evidence type="ECO:0000313" key="10">
    <source>
        <dbReference type="EMBL" id="SMF89582.1"/>
    </source>
</evidence>
<feature type="transmembrane region" description="Helical" evidence="8">
    <location>
        <begin position="366"/>
        <end position="388"/>
    </location>
</feature>
<dbReference type="Gene3D" id="1.20.1250.20">
    <property type="entry name" value="MFS general substrate transporter like domains"/>
    <property type="match status" value="2"/>
</dbReference>
<dbReference type="InterPro" id="IPR036259">
    <property type="entry name" value="MFS_trans_sf"/>
</dbReference>
<gene>
    <name evidence="10" type="ORF">SAMN02982917_6789</name>
</gene>
<proteinExistence type="predicted"/>
<feature type="transmembrane region" description="Helical" evidence="8">
    <location>
        <begin position="276"/>
        <end position="297"/>
    </location>
</feature>
<feature type="transmembrane region" description="Helical" evidence="8">
    <location>
        <begin position="112"/>
        <end position="132"/>
    </location>
</feature>
<keyword evidence="6 8" id="KW-1133">Transmembrane helix</keyword>
<dbReference type="Proteomes" id="UP000192936">
    <property type="component" value="Unassembled WGS sequence"/>
</dbReference>